<dbReference type="GO" id="GO:0003848">
    <property type="term" value="F:2-amino-4-hydroxy-6-hydroxymethyldihydropteridine diphosphokinase activity"/>
    <property type="evidence" value="ECO:0007669"/>
    <property type="project" value="UniProtKB-EC"/>
</dbReference>
<evidence type="ECO:0000313" key="11">
    <source>
        <dbReference type="Proteomes" id="UP000656813"/>
    </source>
</evidence>
<keyword evidence="7" id="KW-0067">ATP-binding</keyword>
<dbReference type="GO" id="GO:0046654">
    <property type="term" value="P:tetrahydrofolate biosynthetic process"/>
    <property type="evidence" value="ECO:0007669"/>
    <property type="project" value="UniProtKB-UniPathway"/>
</dbReference>
<comment type="pathway">
    <text evidence="2">Cofactor biosynthesis; tetrahydrofolate biosynthesis; 2-amino-4-hydroxy-6-hydroxymethyl-7,8-dihydropteridine diphosphate from 7,8-dihydroneopterin triphosphate: step 4/4.</text>
</comment>
<dbReference type="InterPro" id="IPR000550">
    <property type="entry name" value="Hppk"/>
</dbReference>
<dbReference type="GO" id="GO:0005524">
    <property type="term" value="F:ATP binding"/>
    <property type="evidence" value="ECO:0007669"/>
    <property type="project" value="UniProtKB-KW"/>
</dbReference>
<dbReference type="Pfam" id="PF01288">
    <property type="entry name" value="HPPK"/>
    <property type="match status" value="1"/>
</dbReference>
<sequence length="174" mass="19665">MAKVIIGMGSNLGDREDYLTQALAKLAASTRVRIDKVSSLYETAPYGPVEQEPFLNMAVAIETSLTPEELLALTQSIESELRRVRDIHWGPRTIDLDILIFDNIEMRTKQLILPHPEIAKRLFVLIPLTDIDPQLIIPGLNTTVSELINRFTEIKGVRLWKQKNGEEEFGPSEN</sequence>
<keyword evidence="8" id="KW-0289">Folate biosynthesis</keyword>
<evidence type="ECO:0000256" key="4">
    <source>
        <dbReference type="ARBA" id="ARBA00022679"/>
    </source>
</evidence>
<evidence type="ECO:0000256" key="6">
    <source>
        <dbReference type="ARBA" id="ARBA00022777"/>
    </source>
</evidence>
<reference evidence="10" key="2">
    <citation type="submission" date="2020-09" db="EMBL/GenBank/DDBJ databases">
        <authorList>
            <person name="Sun Q."/>
            <person name="Zhou Y."/>
        </authorList>
    </citation>
    <scope>NUCLEOTIDE SEQUENCE</scope>
    <source>
        <strain evidence="10">CGMCC 1.12777</strain>
    </source>
</reference>
<dbReference type="CDD" id="cd00483">
    <property type="entry name" value="HPPK"/>
    <property type="match status" value="1"/>
</dbReference>
<evidence type="ECO:0000256" key="8">
    <source>
        <dbReference type="ARBA" id="ARBA00022909"/>
    </source>
</evidence>
<dbReference type="EMBL" id="BMFV01000045">
    <property type="protein sequence ID" value="GGH87960.1"/>
    <property type="molecule type" value="Genomic_DNA"/>
</dbReference>
<dbReference type="UniPathway" id="UPA00077">
    <property type="reaction ID" value="UER00155"/>
</dbReference>
<evidence type="ECO:0000256" key="5">
    <source>
        <dbReference type="ARBA" id="ARBA00022741"/>
    </source>
</evidence>
<dbReference type="EC" id="2.7.6.3" evidence="3"/>
<feature type="domain" description="7,8-dihydro-6-hydroxymethylpterin-pyrophosphokinase" evidence="9">
    <location>
        <begin position="88"/>
        <end position="99"/>
    </location>
</feature>
<evidence type="ECO:0000256" key="1">
    <source>
        <dbReference type="ARBA" id="ARBA00000198"/>
    </source>
</evidence>
<protein>
    <recommendedName>
        <fullName evidence="3">2-amino-4-hydroxy-6-hydroxymethyldihydropteridine diphosphokinase</fullName>
        <ecNumber evidence="3">2.7.6.3</ecNumber>
    </recommendedName>
</protein>
<dbReference type="InterPro" id="IPR035907">
    <property type="entry name" value="Hppk_sf"/>
</dbReference>
<gene>
    <name evidence="10" type="primary">folK</name>
    <name evidence="10" type="ORF">GCM10007096_39180</name>
</gene>
<dbReference type="NCBIfam" id="TIGR01498">
    <property type="entry name" value="folK"/>
    <property type="match status" value="1"/>
</dbReference>
<keyword evidence="11" id="KW-1185">Reference proteome</keyword>
<dbReference type="PANTHER" id="PTHR43071">
    <property type="entry name" value="2-AMINO-4-HYDROXY-6-HYDROXYMETHYLDIHYDROPTERIDINE PYROPHOSPHOKINASE"/>
    <property type="match status" value="1"/>
</dbReference>
<dbReference type="AlphaFoldDB" id="A0A8J3EP08"/>
<dbReference type="PROSITE" id="PS00794">
    <property type="entry name" value="HPPK"/>
    <property type="match status" value="1"/>
</dbReference>
<keyword evidence="5" id="KW-0547">Nucleotide-binding</keyword>
<evidence type="ECO:0000313" key="10">
    <source>
        <dbReference type="EMBL" id="GGH87960.1"/>
    </source>
</evidence>
<dbReference type="Gene3D" id="3.30.70.560">
    <property type="entry name" value="7,8-Dihydro-6-hydroxymethylpterin-pyrophosphokinase HPPK"/>
    <property type="match status" value="1"/>
</dbReference>
<proteinExistence type="predicted"/>
<name>A0A8J3EP08_9BACL</name>
<reference evidence="10" key="1">
    <citation type="journal article" date="2014" name="Int. J. Syst. Evol. Microbiol.">
        <title>Complete genome sequence of Corynebacterium casei LMG S-19264T (=DSM 44701T), isolated from a smear-ripened cheese.</title>
        <authorList>
            <consortium name="US DOE Joint Genome Institute (JGI-PGF)"/>
            <person name="Walter F."/>
            <person name="Albersmeier A."/>
            <person name="Kalinowski J."/>
            <person name="Ruckert C."/>
        </authorList>
    </citation>
    <scope>NUCLEOTIDE SEQUENCE</scope>
    <source>
        <strain evidence="10">CGMCC 1.12777</strain>
    </source>
</reference>
<organism evidence="10 11">
    <name type="scientific">Pullulanibacillus pueri</name>
    <dbReference type="NCBI Taxonomy" id="1437324"/>
    <lineage>
        <taxon>Bacteria</taxon>
        <taxon>Bacillati</taxon>
        <taxon>Bacillota</taxon>
        <taxon>Bacilli</taxon>
        <taxon>Bacillales</taxon>
        <taxon>Sporolactobacillaceae</taxon>
        <taxon>Pullulanibacillus</taxon>
    </lineage>
</organism>
<evidence type="ECO:0000256" key="7">
    <source>
        <dbReference type="ARBA" id="ARBA00022840"/>
    </source>
</evidence>
<evidence type="ECO:0000256" key="2">
    <source>
        <dbReference type="ARBA" id="ARBA00005051"/>
    </source>
</evidence>
<dbReference type="PANTHER" id="PTHR43071:SF1">
    <property type="entry name" value="2-AMINO-4-HYDROXY-6-HYDROXYMETHYLDIHYDROPTERIDINE PYROPHOSPHOKINASE"/>
    <property type="match status" value="1"/>
</dbReference>
<dbReference type="RefSeq" id="WP_188499070.1">
    <property type="nucleotide sequence ID" value="NZ_BMFV01000045.1"/>
</dbReference>
<accession>A0A8J3EP08</accession>
<dbReference type="GO" id="GO:0016301">
    <property type="term" value="F:kinase activity"/>
    <property type="evidence" value="ECO:0007669"/>
    <property type="project" value="UniProtKB-KW"/>
</dbReference>
<dbReference type="GO" id="GO:0046656">
    <property type="term" value="P:folic acid biosynthetic process"/>
    <property type="evidence" value="ECO:0007669"/>
    <property type="project" value="UniProtKB-KW"/>
</dbReference>
<keyword evidence="4" id="KW-0808">Transferase</keyword>
<comment type="caution">
    <text evidence="10">The sequence shown here is derived from an EMBL/GenBank/DDBJ whole genome shotgun (WGS) entry which is preliminary data.</text>
</comment>
<comment type="catalytic activity">
    <reaction evidence="1">
        <text>6-hydroxymethyl-7,8-dihydropterin + ATP = (7,8-dihydropterin-6-yl)methyl diphosphate + AMP + H(+)</text>
        <dbReference type="Rhea" id="RHEA:11412"/>
        <dbReference type="ChEBI" id="CHEBI:15378"/>
        <dbReference type="ChEBI" id="CHEBI:30616"/>
        <dbReference type="ChEBI" id="CHEBI:44841"/>
        <dbReference type="ChEBI" id="CHEBI:72950"/>
        <dbReference type="ChEBI" id="CHEBI:456215"/>
        <dbReference type="EC" id="2.7.6.3"/>
    </reaction>
</comment>
<dbReference type="SUPFAM" id="SSF55083">
    <property type="entry name" value="6-hydroxymethyl-7,8-dihydropterin pyrophosphokinase, HPPK"/>
    <property type="match status" value="1"/>
</dbReference>
<dbReference type="Proteomes" id="UP000656813">
    <property type="component" value="Unassembled WGS sequence"/>
</dbReference>
<keyword evidence="6" id="KW-0418">Kinase</keyword>
<evidence type="ECO:0000256" key="3">
    <source>
        <dbReference type="ARBA" id="ARBA00013253"/>
    </source>
</evidence>
<evidence type="ECO:0000259" key="9">
    <source>
        <dbReference type="PROSITE" id="PS00794"/>
    </source>
</evidence>